<accession>A0ACC7NPF4</accession>
<sequence length="78" mass="9053">MEDEKWHARAFAAGSQKAGRVGERRTQFGLLRDRWIDYPRATQALQQLERLYETPRRDRTPCLLLHGDSNIGQTKITA</sequence>
<reference evidence="1 2" key="1">
    <citation type="journal article" date="2024" name="Chem. Sci.">
        <title>Discovery of megapolipeptins by genome mining of a Burkholderiales bacteria collection.</title>
        <authorList>
            <person name="Paulo B.S."/>
            <person name="Recchia M.J.J."/>
            <person name="Lee S."/>
            <person name="Fergusson C.H."/>
            <person name="Romanowski S.B."/>
            <person name="Hernandez A."/>
            <person name="Krull N."/>
            <person name="Liu D.Y."/>
            <person name="Cavanagh H."/>
            <person name="Bos A."/>
            <person name="Gray C.A."/>
            <person name="Murphy B.T."/>
            <person name="Linington R.G."/>
            <person name="Eustaquio A.S."/>
        </authorList>
    </citation>
    <scope>NUCLEOTIDE SEQUENCE [LARGE SCALE GENOMIC DNA]</scope>
    <source>
        <strain evidence="1 2">RL18-126-BIB-B</strain>
    </source>
</reference>
<evidence type="ECO:0000313" key="2">
    <source>
        <dbReference type="Proteomes" id="UP001629235"/>
    </source>
</evidence>
<proteinExistence type="predicted"/>
<evidence type="ECO:0000313" key="1">
    <source>
        <dbReference type="EMBL" id="MFM0109400.1"/>
    </source>
</evidence>
<feature type="non-terminal residue" evidence="1">
    <location>
        <position position="78"/>
    </location>
</feature>
<keyword evidence="2" id="KW-1185">Reference proteome</keyword>
<gene>
    <name evidence="1" type="ORF">PQR01_40115</name>
</gene>
<name>A0ACC7NPF4_9BURK</name>
<dbReference type="EMBL" id="JAQQDW010000218">
    <property type="protein sequence ID" value="MFM0109400.1"/>
    <property type="molecule type" value="Genomic_DNA"/>
</dbReference>
<dbReference type="Proteomes" id="UP001629235">
    <property type="component" value="Unassembled WGS sequence"/>
</dbReference>
<comment type="caution">
    <text evidence="1">The sequence shown here is derived from an EMBL/GenBank/DDBJ whole genome shotgun (WGS) entry which is preliminary data.</text>
</comment>
<protein>
    <submittedName>
        <fullName evidence="1">TniB family NTP-binding protein</fullName>
    </submittedName>
</protein>
<organism evidence="1 2">
    <name type="scientific">Paraburkholderia rhynchosiae</name>
    <dbReference type="NCBI Taxonomy" id="487049"/>
    <lineage>
        <taxon>Bacteria</taxon>
        <taxon>Pseudomonadati</taxon>
        <taxon>Pseudomonadota</taxon>
        <taxon>Betaproteobacteria</taxon>
        <taxon>Burkholderiales</taxon>
        <taxon>Burkholderiaceae</taxon>
        <taxon>Paraburkholderia</taxon>
    </lineage>
</organism>